<feature type="compositionally biased region" description="Polar residues" evidence="4">
    <location>
        <begin position="109"/>
        <end position="121"/>
    </location>
</feature>
<gene>
    <name evidence="6" type="ORF">HA039_24155</name>
</gene>
<dbReference type="Pfam" id="PF01047">
    <property type="entry name" value="MarR"/>
    <property type="match status" value="1"/>
</dbReference>
<evidence type="ECO:0000256" key="2">
    <source>
        <dbReference type="ARBA" id="ARBA00023125"/>
    </source>
</evidence>
<evidence type="ECO:0000256" key="1">
    <source>
        <dbReference type="ARBA" id="ARBA00023015"/>
    </source>
</evidence>
<keyword evidence="1" id="KW-0805">Transcription regulation</keyword>
<feature type="domain" description="HTH marR-type" evidence="5">
    <location>
        <begin position="1"/>
        <end position="133"/>
    </location>
</feature>
<dbReference type="InterPro" id="IPR000835">
    <property type="entry name" value="HTH_MarR-typ"/>
</dbReference>
<dbReference type="PROSITE" id="PS01117">
    <property type="entry name" value="HTH_MARR_1"/>
    <property type="match status" value="1"/>
</dbReference>
<dbReference type="RefSeq" id="WP_167033337.1">
    <property type="nucleotide sequence ID" value="NZ_CP050177.1"/>
</dbReference>
<dbReference type="InterPro" id="IPR023187">
    <property type="entry name" value="Tscrpt_reg_MarR-type_CS"/>
</dbReference>
<evidence type="ECO:0000313" key="7">
    <source>
        <dbReference type="Proteomes" id="UP000501179"/>
    </source>
</evidence>
<dbReference type="EMBL" id="CP050177">
    <property type="protein sequence ID" value="QIQ04955.1"/>
    <property type="molecule type" value="Genomic_DNA"/>
</dbReference>
<reference evidence="6 7" key="1">
    <citation type="submission" date="2020-03" db="EMBL/GenBank/DDBJ databases">
        <title>A novel species.</title>
        <authorList>
            <person name="Gao J."/>
        </authorList>
    </citation>
    <scope>NUCLEOTIDE SEQUENCE [LARGE SCALE GENOMIC DNA]</scope>
    <source>
        <strain evidence="6 7">QMT-12</strain>
    </source>
</reference>
<dbReference type="PANTHER" id="PTHR33164">
    <property type="entry name" value="TRANSCRIPTIONAL REGULATOR, MARR FAMILY"/>
    <property type="match status" value="1"/>
</dbReference>
<dbReference type="KEGG" id="slia:HA039_24155"/>
<organism evidence="6 7">
    <name type="scientific">Streptomyces liangshanensis</name>
    <dbReference type="NCBI Taxonomy" id="2717324"/>
    <lineage>
        <taxon>Bacteria</taxon>
        <taxon>Bacillati</taxon>
        <taxon>Actinomycetota</taxon>
        <taxon>Actinomycetes</taxon>
        <taxon>Kitasatosporales</taxon>
        <taxon>Streptomycetaceae</taxon>
        <taxon>Streptomyces</taxon>
    </lineage>
</organism>
<dbReference type="Proteomes" id="UP000501179">
    <property type="component" value="Chromosome"/>
</dbReference>
<dbReference type="GO" id="GO:0006950">
    <property type="term" value="P:response to stress"/>
    <property type="evidence" value="ECO:0007669"/>
    <property type="project" value="TreeGrafter"/>
</dbReference>
<evidence type="ECO:0000256" key="4">
    <source>
        <dbReference type="SAM" id="MobiDB-lite"/>
    </source>
</evidence>
<sequence>MSKSTHEDELAAHWHDVMGLYHRVNTALDRTLMERHSVSVSDFEVLQELYAADRSGTQVRMSELESSVHLSQSALSRLVSRLEAGGLVLRSMCEDDRRSMYVGITPKGSQRFTEARPTQRSTLRDLMTPAPGH</sequence>
<dbReference type="GO" id="GO:0003677">
    <property type="term" value="F:DNA binding"/>
    <property type="evidence" value="ECO:0007669"/>
    <property type="project" value="UniProtKB-KW"/>
</dbReference>
<dbReference type="InterPro" id="IPR039422">
    <property type="entry name" value="MarR/SlyA-like"/>
</dbReference>
<evidence type="ECO:0000313" key="6">
    <source>
        <dbReference type="EMBL" id="QIQ04955.1"/>
    </source>
</evidence>
<dbReference type="PRINTS" id="PR00598">
    <property type="entry name" value="HTHMARR"/>
</dbReference>
<dbReference type="Gene3D" id="1.10.10.10">
    <property type="entry name" value="Winged helix-like DNA-binding domain superfamily/Winged helix DNA-binding domain"/>
    <property type="match status" value="1"/>
</dbReference>
<proteinExistence type="predicted"/>
<dbReference type="PANTHER" id="PTHR33164:SF99">
    <property type="entry name" value="MARR FAMILY REGULATORY PROTEIN"/>
    <property type="match status" value="1"/>
</dbReference>
<feature type="region of interest" description="Disordered" evidence="4">
    <location>
        <begin position="109"/>
        <end position="133"/>
    </location>
</feature>
<dbReference type="SUPFAM" id="SSF46785">
    <property type="entry name" value="Winged helix' DNA-binding domain"/>
    <property type="match status" value="1"/>
</dbReference>
<dbReference type="InterPro" id="IPR036390">
    <property type="entry name" value="WH_DNA-bd_sf"/>
</dbReference>
<accession>A0A6G9H375</accession>
<keyword evidence="2" id="KW-0238">DNA-binding</keyword>
<keyword evidence="7" id="KW-1185">Reference proteome</keyword>
<protein>
    <submittedName>
        <fullName evidence="6">MarR family transcriptional regulator</fullName>
    </submittedName>
</protein>
<evidence type="ECO:0000259" key="5">
    <source>
        <dbReference type="PROSITE" id="PS50995"/>
    </source>
</evidence>
<dbReference type="PROSITE" id="PS50995">
    <property type="entry name" value="HTH_MARR_2"/>
    <property type="match status" value="1"/>
</dbReference>
<keyword evidence="3" id="KW-0804">Transcription</keyword>
<name>A0A6G9H375_9ACTN</name>
<dbReference type="AlphaFoldDB" id="A0A6G9H375"/>
<evidence type="ECO:0000256" key="3">
    <source>
        <dbReference type="ARBA" id="ARBA00023163"/>
    </source>
</evidence>
<dbReference type="SMART" id="SM00347">
    <property type="entry name" value="HTH_MARR"/>
    <property type="match status" value="1"/>
</dbReference>
<dbReference type="GO" id="GO:0003700">
    <property type="term" value="F:DNA-binding transcription factor activity"/>
    <property type="evidence" value="ECO:0007669"/>
    <property type="project" value="InterPro"/>
</dbReference>
<dbReference type="InterPro" id="IPR036388">
    <property type="entry name" value="WH-like_DNA-bd_sf"/>
</dbReference>